<dbReference type="Proteomes" id="UP000823775">
    <property type="component" value="Unassembled WGS sequence"/>
</dbReference>
<sequence length="158" mass="18571">MLILRYEFEVEITDTTGTRTATVSDKLAERMLSMTAEQIYETIVFKKQLLPVEHIRQELSQKWFKIHLQKSLRRTPDRTPGSLLVLSYSQKQNVFDLPQCTTTITIADKAPTNSRQHRKKLEVYNEVLRRLKESNNAEAQQPGFDDKLRSHFNRLHTR</sequence>
<proteinExistence type="predicted"/>
<gene>
    <name evidence="2" type="ORF">HAX54_038666</name>
</gene>
<dbReference type="EMBL" id="JACEIK010005290">
    <property type="protein sequence ID" value="MCE0481167.1"/>
    <property type="molecule type" value="Genomic_DNA"/>
</dbReference>
<name>A0ABS8VLG9_DATST</name>
<organism evidence="2 3">
    <name type="scientific">Datura stramonium</name>
    <name type="common">Jimsonweed</name>
    <name type="synonym">Common thornapple</name>
    <dbReference type="NCBI Taxonomy" id="4076"/>
    <lineage>
        <taxon>Eukaryota</taxon>
        <taxon>Viridiplantae</taxon>
        <taxon>Streptophyta</taxon>
        <taxon>Embryophyta</taxon>
        <taxon>Tracheophyta</taxon>
        <taxon>Spermatophyta</taxon>
        <taxon>Magnoliopsida</taxon>
        <taxon>eudicotyledons</taxon>
        <taxon>Gunneridae</taxon>
        <taxon>Pentapetalae</taxon>
        <taxon>asterids</taxon>
        <taxon>lamiids</taxon>
        <taxon>Solanales</taxon>
        <taxon>Solanaceae</taxon>
        <taxon>Solanoideae</taxon>
        <taxon>Datureae</taxon>
        <taxon>Datura</taxon>
    </lineage>
</organism>
<reference evidence="2 3" key="1">
    <citation type="journal article" date="2021" name="BMC Genomics">
        <title>Datura genome reveals duplications of psychoactive alkaloid biosynthetic genes and high mutation rate following tissue culture.</title>
        <authorList>
            <person name="Rajewski A."/>
            <person name="Carter-House D."/>
            <person name="Stajich J."/>
            <person name="Litt A."/>
        </authorList>
    </citation>
    <scope>NUCLEOTIDE SEQUENCE [LARGE SCALE GENOMIC DNA]</scope>
    <source>
        <strain evidence="2">AR-01</strain>
    </source>
</reference>
<keyword evidence="3" id="KW-1185">Reference proteome</keyword>
<evidence type="ECO:0000256" key="1">
    <source>
        <dbReference type="SAM" id="Coils"/>
    </source>
</evidence>
<accession>A0ABS8VLG9</accession>
<comment type="caution">
    <text evidence="2">The sequence shown here is derived from an EMBL/GenBank/DDBJ whole genome shotgun (WGS) entry which is preliminary data.</text>
</comment>
<feature type="coiled-coil region" evidence="1">
    <location>
        <begin position="114"/>
        <end position="141"/>
    </location>
</feature>
<dbReference type="Gene3D" id="2.40.50.140">
    <property type="entry name" value="Nucleic acid-binding proteins"/>
    <property type="match status" value="1"/>
</dbReference>
<protein>
    <submittedName>
        <fullName evidence="2">Uncharacterized protein</fullName>
    </submittedName>
</protein>
<evidence type="ECO:0000313" key="3">
    <source>
        <dbReference type="Proteomes" id="UP000823775"/>
    </source>
</evidence>
<evidence type="ECO:0000313" key="2">
    <source>
        <dbReference type="EMBL" id="MCE0481167.1"/>
    </source>
</evidence>
<dbReference type="InterPro" id="IPR012340">
    <property type="entry name" value="NA-bd_OB-fold"/>
</dbReference>
<keyword evidence="1" id="KW-0175">Coiled coil</keyword>